<dbReference type="InterPro" id="IPR017850">
    <property type="entry name" value="Alkaline_phosphatase_core_sf"/>
</dbReference>
<dbReference type="RefSeq" id="WP_188861143.1">
    <property type="nucleotide sequence ID" value="NZ_BMLT01000006.1"/>
</dbReference>
<evidence type="ECO:0000259" key="3">
    <source>
        <dbReference type="Pfam" id="PF00884"/>
    </source>
</evidence>
<dbReference type="GO" id="GO:0005737">
    <property type="term" value="C:cytoplasm"/>
    <property type="evidence" value="ECO:0007669"/>
    <property type="project" value="TreeGrafter"/>
</dbReference>
<protein>
    <submittedName>
        <fullName evidence="4">Sulfatase</fullName>
    </submittedName>
</protein>
<feature type="domain" description="Sulfatase N-terminal" evidence="3">
    <location>
        <begin position="6"/>
        <end position="420"/>
    </location>
</feature>
<evidence type="ECO:0000313" key="5">
    <source>
        <dbReference type="Proteomes" id="UP000599578"/>
    </source>
</evidence>
<keyword evidence="1" id="KW-0479">Metal-binding</keyword>
<organism evidence="4 5">
    <name type="scientific">Marinobacterium nitratireducens</name>
    <dbReference type="NCBI Taxonomy" id="518897"/>
    <lineage>
        <taxon>Bacteria</taxon>
        <taxon>Pseudomonadati</taxon>
        <taxon>Pseudomonadota</taxon>
        <taxon>Gammaproteobacteria</taxon>
        <taxon>Oceanospirillales</taxon>
        <taxon>Oceanospirillaceae</taxon>
        <taxon>Marinobacterium</taxon>
    </lineage>
</organism>
<dbReference type="InterPro" id="IPR000917">
    <property type="entry name" value="Sulfatase_N"/>
</dbReference>
<comment type="caution">
    <text evidence="4">The sequence shown here is derived from an EMBL/GenBank/DDBJ whole genome shotgun (WGS) entry which is preliminary data.</text>
</comment>
<dbReference type="Pfam" id="PF00884">
    <property type="entry name" value="Sulfatase"/>
    <property type="match status" value="1"/>
</dbReference>
<gene>
    <name evidence="4" type="ORF">GCM10011348_27070</name>
</gene>
<dbReference type="PANTHER" id="PTHR45953">
    <property type="entry name" value="IDURONATE 2-SULFATASE"/>
    <property type="match status" value="1"/>
</dbReference>
<keyword evidence="2" id="KW-0378">Hydrolase</keyword>
<proteinExistence type="predicted"/>
<sequence length="535" mass="60430">MSDQRPNFIFIITDQQRADYLGCYGNGFVKTPNIDMMAQQGVRFDKFYVATPTCMSNRATIMTGRLPSVHGVRSNGIPLSLQANTFVEVLRDGGYKTALIGKSHLQNFTGQPPIQKRELPEGRALPQRSELHDALKPYHPEPADYDQEQPWFWDGCDIRMQLPFYGFEHVKLCTGHGDQVGGHYRQWLQQQADNAESLVGPENGLEHDYVCPQAWRTAMPEELYPTRYIADQSIAYIDEHLRQAPDSPFFLMVSFPDPHHPFTPPGRYWDMFDPDDMPIPQGFDRRSDQPPQALKWVYENRGLGSEREKSVFACEVTERELREAMALTCGMTAMIDDSVGAIRSALEEKGLADNTVFVFTSDHGDFLGDHGLLLKGPLHYQGLIRTPFIWSDPDVGNRGEACSAVSGSLDIASTILDRAGLAGYQGIQGRSLMPEIQTLVDHGPGYSLVQEDQQRPVFGFDRAIRVHSMVTDRWRITLYDDSELGELYDLETDPLEQNDLWSDSAHAVIKAELMERFLRGQIRSVDRSNLPIAQA</sequence>
<evidence type="ECO:0000256" key="1">
    <source>
        <dbReference type="ARBA" id="ARBA00022723"/>
    </source>
</evidence>
<dbReference type="Gene3D" id="3.40.720.10">
    <property type="entry name" value="Alkaline Phosphatase, subunit A"/>
    <property type="match status" value="1"/>
</dbReference>
<name>A0A918DTL3_9GAMM</name>
<dbReference type="GO" id="GO:0008484">
    <property type="term" value="F:sulfuric ester hydrolase activity"/>
    <property type="evidence" value="ECO:0007669"/>
    <property type="project" value="TreeGrafter"/>
</dbReference>
<accession>A0A918DTL3</accession>
<keyword evidence="5" id="KW-1185">Reference proteome</keyword>
<evidence type="ECO:0000256" key="2">
    <source>
        <dbReference type="ARBA" id="ARBA00022801"/>
    </source>
</evidence>
<dbReference type="GO" id="GO:0046872">
    <property type="term" value="F:metal ion binding"/>
    <property type="evidence" value="ECO:0007669"/>
    <property type="project" value="UniProtKB-KW"/>
</dbReference>
<dbReference type="Proteomes" id="UP000599578">
    <property type="component" value="Unassembled WGS sequence"/>
</dbReference>
<dbReference type="PANTHER" id="PTHR45953:SF1">
    <property type="entry name" value="IDURONATE 2-SULFATASE"/>
    <property type="match status" value="1"/>
</dbReference>
<dbReference type="SUPFAM" id="SSF53649">
    <property type="entry name" value="Alkaline phosphatase-like"/>
    <property type="match status" value="1"/>
</dbReference>
<evidence type="ECO:0000313" key="4">
    <source>
        <dbReference type="EMBL" id="GGO83397.1"/>
    </source>
</evidence>
<dbReference type="EMBL" id="BMLT01000006">
    <property type="protein sequence ID" value="GGO83397.1"/>
    <property type="molecule type" value="Genomic_DNA"/>
</dbReference>
<dbReference type="AlphaFoldDB" id="A0A918DTL3"/>
<reference evidence="4 5" key="1">
    <citation type="journal article" date="2014" name="Int. J. Syst. Evol. Microbiol.">
        <title>Complete genome sequence of Corynebacterium casei LMG S-19264T (=DSM 44701T), isolated from a smear-ripened cheese.</title>
        <authorList>
            <consortium name="US DOE Joint Genome Institute (JGI-PGF)"/>
            <person name="Walter F."/>
            <person name="Albersmeier A."/>
            <person name="Kalinowski J."/>
            <person name="Ruckert C."/>
        </authorList>
    </citation>
    <scope>NUCLEOTIDE SEQUENCE [LARGE SCALE GENOMIC DNA]</scope>
    <source>
        <strain evidence="4 5">CGMCC 1.7286</strain>
    </source>
</reference>